<reference evidence="1 2" key="1">
    <citation type="submission" date="2016-10" db="EMBL/GenBank/DDBJ databases">
        <authorList>
            <person name="de Groot N.N."/>
        </authorList>
    </citation>
    <scope>NUCLEOTIDE SEQUENCE [LARGE SCALE GENOMIC DNA]</scope>
    <source>
        <strain evidence="1 2">DSM 1801</strain>
    </source>
</reference>
<dbReference type="SUPFAM" id="SSF56209">
    <property type="entry name" value="Nitrile hydratase alpha chain"/>
    <property type="match status" value="1"/>
</dbReference>
<dbReference type="AlphaFoldDB" id="A0A1H9ZT53"/>
<evidence type="ECO:0000313" key="2">
    <source>
        <dbReference type="Proteomes" id="UP000199800"/>
    </source>
</evidence>
<dbReference type="RefSeq" id="WP_092476651.1">
    <property type="nucleotide sequence ID" value="NZ_FOHN01000004.1"/>
</dbReference>
<dbReference type="GO" id="GO:0003824">
    <property type="term" value="F:catalytic activity"/>
    <property type="evidence" value="ECO:0007669"/>
    <property type="project" value="InterPro"/>
</dbReference>
<dbReference type="Proteomes" id="UP000199800">
    <property type="component" value="Unassembled WGS sequence"/>
</dbReference>
<keyword evidence="2" id="KW-1185">Reference proteome</keyword>
<dbReference type="GO" id="GO:0046914">
    <property type="term" value="F:transition metal ion binding"/>
    <property type="evidence" value="ECO:0007669"/>
    <property type="project" value="InterPro"/>
</dbReference>
<protein>
    <submittedName>
        <fullName evidence="1">Uncharacterized protein</fullName>
    </submittedName>
</protein>
<proteinExistence type="predicted"/>
<accession>A0A1H9ZT53</accession>
<dbReference type="InterPro" id="IPR036648">
    <property type="entry name" value="CN_Hdrase_a/SCN_Hdrase_g_sf"/>
</dbReference>
<gene>
    <name evidence="1" type="ORF">SAMN04487772_104109</name>
</gene>
<dbReference type="EMBL" id="FOHN01000004">
    <property type="protein sequence ID" value="SES84892.1"/>
    <property type="molecule type" value="Genomic_DNA"/>
</dbReference>
<evidence type="ECO:0000313" key="1">
    <source>
        <dbReference type="EMBL" id="SES84892.1"/>
    </source>
</evidence>
<dbReference type="STRING" id="29364.SAMN04487772_104109"/>
<dbReference type="OrthoDB" id="1740100at2"/>
<name>A0A1H9ZT53_9FIRM</name>
<dbReference type="Gene3D" id="3.90.330.10">
    <property type="entry name" value="Nitrile hydratase alpha /Thiocyanate hydrolase gamma"/>
    <property type="match status" value="1"/>
</dbReference>
<organism evidence="1 2">
    <name type="scientific">[Clostridium] polysaccharolyticum</name>
    <dbReference type="NCBI Taxonomy" id="29364"/>
    <lineage>
        <taxon>Bacteria</taxon>
        <taxon>Bacillati</taxon>
        <taxon>Bacillota</taxon>
        <taxon>Clostridia</taxon>
        <taxon>Lachnospirales</taxon>
        <taxon>Lachnospiraceae</taxon>
    </lineage>
</organism>
<sequence length="104" mass="11798">MGNEDKNLENTGSLDANTESIQKIMEKAITDESFKKRLVESPDMVLDEYGVSGIARIMIRSLSEEDYDKLTPENIAEYFAAESAVYTPDIDDSMPIEYYDEDDL</sequence>